<dbReference type="SUPFAM" id="SSF47413">
    <property type="entry name" value="lambda repressor-like DNA-binding domains"/>
    <property type="match status" value="1"/>
</dbReference>
<dbReference type="PROSITE" id="PS00356">
    <property type="entry name" value="HTH_LACI_1"/>
    <property type="match status" value="1"/>
</dbReference>
<dbReference type="SMART" id="SM00354">
    <property type="entry name" value="HTH_LACI"/>
    <property type="match status" value="1"/>
</dbReference>
<dbReference type="Pfam" id="PF00356">
    <property type="entry name" value="LacI"/>
    <property type="match status" value="1"/>
</dbReference>
<dbReference type="SUPFAM" id="SSF53822">
    <property type="entry name" value="Periplasmic binding protein-like I"/>
    <property type="match status" value="1"/>
</dbReference>
<evidence type="ECO:0000313" key="6">
    <source>
        <dbReference type="Proteomes" id="UP001151234"/>
    </source>
</evidence>
<dbReference type="Proteomes" id="UP001151234">
    <property type="component" value="Unassembled WGS sequence"/>
</dbReference>
<dbReference type="InterPro" id="IPR046335">
    <property type="entry name" value="LacI/GalR-like_sensor"/>
</dbReference>
<comment type="caution">
    <text evidence="5">The sequence shown here is derived from an EMBL/GenBank/DDBJ whole genome shotgun (WGS) entry which is preliminary data.</text>
</comment>
<keyword evidence="3" id="KW-0804">Transcription</keyword>
<keyword evidence="6" id="KW-1185">Reference proteome</keyword>
<dbReference type="GO" id="GO:0000976">
    <property type="term" value="F:transcription cis-regulatory region binding"/>
    <property type="evidence" value="ECO:0007669"/>
    <property type="project" value="TreeGrafter"/>
</dbReference>
<dbReference type="Gene3D" id="3.40.50.2300">
    <property type="match status" value="2"/>
</dbReference>
<dbReference type="AlphaFoldDB" id="A0A9X3UR81"/>
<dbReference type="CDD" id="cd01392">
    <property type="entry name" value="HTH_LacI"/>
    <property type="match status" value="1"/>
</dbReference>
<dbReference type="PANTHER" id="PTHR30146">
    <property type="entry name" value="LACI-RELATED TRANSCRIPTIONAL REPRESSOR"/>
    <property type="match status" value="1"/>
</dbReference>
<keyword evidence="1" id="KW-0805">Transcription regulation</keyword>
<accession>A0A9X3UR81</accession>
<dbReference type="CDD" id="cd01575">
    <property type="entry name" value="PBP1_GntR"/>
    <property type="match status" value="1"/>
</dbReference>
<protein>
    <submittedName>
        <fullName evidence="5">LacI family DNA-binding transcriptional regulator</fullName>
    </submittedName>
</protein>
<dbReference type="Gene3D" id="1.10.260.40">
    <property type="entry name" value="lambda repressor-like DNA-binding domains"/>
    <property type="match status" value="1"/>
</dbReference>
<evidence type="ECO:0000313" key="5">
    <source>
        <dbReference type="EMBL" id="MDA5401536.1"/>
    </source>
</evidence>
<evidence type="ECO:0000256" key="1">
    <source>
        <dbReference type="ARBA" id="ARBA00023015"/>
    </source>
</evidence>
<dbReference type="PANTHER" id="PTHR30146:SF33">
    <property type="entry name" value="TRANSCRIPTIONAL REGULATOR"/>
    <property type="match status" value="1"/>
</dbReference>
<evidence type="ECO:0000259" key="4">
    <source>
        <dbReference type="PROSITE" id="PS50932"/>
    </source>
</evidence>
<dbReference type="EMBL" id="JAPJZI010000002">
    <property type="protein sequence ID" value="MDA5401536.1"/>
    <property type="molecule type" value="Genomic_DNA"/>
</dbReference>
<organism evidence="5 6">
    <name type="scientific">Hoeflea prorocentri</name>
    <dbReference type="NCBI Taxonomy" id="1922333"/>
    <lineage>
        <taxon>Bacteria</taxon>
        <taxon>Pseudomonadati</taxon>
        <taxon>Pseudomonadota</taxon>
        <taxon>Alphaproteobacteria</taxon>
        <taxon>Hyphomicrobiales</taxon>
        <taxon>Rhizobiaceae</taxon>
        <taxon>Hoeflea</taxon>
    </lineage>
</organism>
<proteinExistence type="predicted"/>
<keyword evidence="2 5" id="KW-0238">DNA-binding</keyword>
<reference evidence="5" key="1">
    <citation type="submission" date="2022-11" db="EMBL/GenBank/DDBJ databases">
        <title>Draft genome sequence of Hoeflea poritis E7-10 and Hoeflea prorocentri PM5-8, separated from scleractinian coral Porites lutea and marine dinoflagellate.</title>
        <authorList>
            <person name="Zhang G."/>
            <person name="Wei Q."/>
            <person name="Cai L."/>
        </authorList>
    </citation>
    <scope>NUCLEOTIDE SEQUENCE</scope>
    <source>
        <strain evidence="5">PM5-8</strain>
    </source>
</reference>
<dbReference type="InterPro" id="IPR010982">
    <property type="entry name" value="Lambda_DNA-bd_dom_sf"/>
</dbReference>
<gene>
    <name evidence="5" type="ORF">OQ273_23420</name>
</gene>
<dbReference type="InterPro" id="IPR028082">
    <property type="entry name" value="Peripla_BP_I"/>
</dbReference>
<dbReference type="Pfam" id="PF13377">
    <property type="entry name" value="Peripla_BP_3"/>
    <property type="match status" value="1"/>
</dbReference>
<feature type="domain" description="HTH lacI-type" evidence="4">
    <location>
        <begin position="6"/>
        <end position="60"/>
    </location>
</feature>
<dbReference type="GO" id="GO:0003700">
    <property type="term" value="F:DNA-binding transcription factor activity"/>
    <property type="evidence" value="ECO:0007669"/>
    <property type="project" value="TreeGrafter"/>
</dbReference>
<evidence type="ECO:0000256" key="3">
    <source>
        <dbReference type="ARBA" id="ARBA00023163"/>
    </source>
</evidence>
<evidence type="ECO:0000256" key="2">
    <source>
        <dbReference type="ARBA" id="ARBA00023125"/>
    </source>
</evidence>
<name>A0A9X3UR81_9HYPH</name>
<sequence>MKLSKVTLVDVANHVGVSSMTVSKVLRGRGSISEKTQKKIRDAVQELGYVPNKLAGSLSSRTSNLVGVVLPSLSDVIFGEMVSGMNSVLRPRGLTTFVGESLYDPNVEVEAISTILSLQPAAFIIYGGLERLEQSRSLLRNWGCPVIEIWDIKGQGVDCSVGPSHCEAGQKIAEHFLARGFQRPAYVGAELNKDILAGRRLSGFVEVMHGAGIEVKQVHDDALPRQAASGRELTKRLIEDAPDCDAIFYLNDAMAMGGLSWLHAQGFEVPDRIAAAGFNGTSLAQSVRTHLTTIDVDRFGVGQTASNCVLSLMDDKPVEPVITVPTNLVLGNTT</sequence>
<dbReference type="PROSITE" id="PS50932">
    <property type="entry name" value="HTH_LACI_2"/>
    <property type="match status" value="1"/>
</dbReference>
<dbReference type="InterPro" id="IPR000843">
    <property type="entry name" value="HTH_LacI"/>
</dbReference>